<comment type="caution">
    <text evidence="4">The sequence shown here is derived from an EMBL/GenBank/DDBJ whole genome shotgun (WGS) entry which is preliminary data.</text>
</comment>
<protein>
    <recommendedName>
        <fullName evidence="3">DUF4333 domain-containing protein</fullName>
    </recommendedName>
</protein>
<dbReference type="RefSeq" id="WP_069407563.1">
    <property type="nucleotide sequence ID" value="NZ_MIGZ01000194.1"/>
</dbReference>
<name>A0A1E3R604_9MYCO</name>
<dbReference type="EMBL" id="MIGZ01000194">
    <property type="protein sequence ID" value="ODQ85249.1"/>
    <property type="molecule type" value="Genomic_DNA"/>
</dbReference>
<feature type="compositionally biased region" description="Low complexity" evidence="1">
    <location>
        <begin position="33"/>
        <end position="72"/>
    </location>
</feature>
<accession>A0A1E3R604</accession>
<keyword evidence="5" id="KW-1185">Reference proteome</keyword>
<feature type="compositionally biased region" description="Polar residues" evidence="1">
    <location>
        <begin position="1"/>
        <end position="32"/>
    </location>
</feature>
<reference evidence="5" key="1">
    <citation type="submission" date="2016-09" db="EMBL/GenBank/DDBJ databases">
        <authorList>
            <person name="Greninger A.L."/>
            <person name="Jerome K.R."/>
            <person name="Mcnair B."/>
            <person name="Wallis C."/>
            <person name="Fang F."/>
        </authorList>
    </citation>
    <scope>NUCLEOTIDE SEQUENCE [LARGE SCALE GENOMIC DNA]</scope>
    <source>
        <strain evidence="5">M7</strain>
    </source>
</reference>
<dbReference type="InterPro" id="IPR025637">
    <property type="entry name" value="DUF4333"/>
</dbReference>
<dbReference type="OrthoDB" id="3625154at2"/>
<feature type="transmembrane region" description="Helical" evidence="2">
    <location>
        <begin position="161"/>
        <end position="184"/>
    </location>
</feature>
<evidence type="ECO:0000313" key="5">
    <source>
        <dbReference type="Proteomes" id="UP000094243"/>
    </source>
</evidence>
<feature type="domain" description="DUF4333" evidence="3">
    <location>
        <begin position="178"/>
        <end position="260"/>
    </location>
</feature>
<dbReference type="AlphaFoldDB" id="A0A1E3R604"/>
<evidence type="ECO:0000256" key="1">
    <source>
        <dbReference type="SAM" id="MobiDB-lite"/>
    </source>
</evidence>
<gene>
    <name evidence="4" type="ORF">BHQ17_23975</name>
</gene>
<dbReference type="Pfam" id="PF14230">
    <property type="entry name" value="DUF4333"/>
    <property type="match status" value="1"/>
</dbReference>
<keyword evidence="2" id="KW-0812">Transmembrane</keyword>
<organism evidence="4 5">
    <name type="scientific">Mycolicibacterium holsaticum</name>
    <dbReference type="NCBI Taxonomy" id="152142"/>
    <lineage>
        <taxon>Bacteria</taxon>
        <taxon>Bacillati</taxon>
        <taxon>Actinomycetota</taxon>
        <taxon>Actinomycetes</taxon>
        <taxon>Mycobacteriales</taxon>
        <taxon>Mycobacteriaceae</taxon>
        <taxon>Mycolicibacterium</taxon>
    </lineage>
</organism>
<evidence type="ECO:0000313" key="4">
    <source>
        <dbReference type="EMBL" id="ODQ85249.1"/>
    </source>
</evidence>
<feature type="region of interest" description="Disordered" evidence="1">
    <location>
        <begin position="1"/>
        <end position="155"/>
    </location>
</feature>
<evidence type="ECO:0000259" key="3">
    <source>
        <dbReference type="Pfam" id="PF14230"/>
    </source>
</evidence>
<sequence length="268" mass="29043">MSGPQGSDPTQPWPGQQPEQPTDQPSSDPSGDQANQQWQQQPSGGEQQPQAWQPPAYDPQQAQQYPQYQQPAYQPPQQYPPTEQYGQPTEYNPQAYPQPGQYGQPGQPGQYGQPGQPGQPGQYGQPYGQPPTQYGQQPGQFGQYPPYGQPGGEEGSKRSMAVIGGVIGLLAVIIVAVVLVLGFWKPGFFVTTKLDIDAAQSGVQQILTDEANGYGAKNVKDVKCNDGQDPTVEKGASFNCEVSIDGTKRQVTVTFQDDRGTYEVGRPK</sequence>
<feature type="compositionally biased region" description="Low complexity" evidence="1">
    <location>
        <begin position="80"/>
        <end position="146"/>
    </location>
</feature>
<proteinExistence type="predicted"/>
<keyword evidence="2" id="KW-1133">Transmembrane helix</keyword>
<evidence type="ECO:0000256" key="2">
    <source>
        <dbReference type="SAM" id="Phobius"/>
    </source>
</evidence>
<keyword evidence="2" id="KW-0472">Membrane</keyword>
<dbReference type="Proteomes" id="UP000094243">
    <property type="component" value="Unassembled WGS sequence"/>
</dbReference>